<dbReference type="Proteomes" id="UP000815846">
    <property type="component" value="Unassembled WGS sequence"/>
</dbReference>
<dbReference type="Pfam" id="PF02653">
    <property type="entry name" value="BPD_transp_2"/>
    <property type="match status" value="1"/>
</dbReference>
<evidence type="ECO:0000256" key="5">
    <source>
        <dbReference type="ARBA" id="ARBA00022989"/>
    </source>
</evidence>
<organism evidence="8 9">
    <name type="scientific">Colwellia echini</name>
    <dbReference type="NCBI Taxonomy" id="1982103"/>
    <lineage>
        <taxon>Bacteria</taxon>
        <taxon>Pseudomonadati</taxon>
        <taxon>Pseudomonadota</taxon>
        <taxon>Gammaproteobacteria</taxon>
        <taxon>Alteromonadales</taxon>
        <taxon>Colwelliaceae</taxon>
        <taxon>Colwellia</taxon>
    </lineage>
</organism>
<dbReference type="InterPro" id="IPR001851">
    <property type="entry name" value="ABC_transp_permease"/>
</dbReference>
<keyword evidence="4 7" id="KW-0812">Transmembrane</keyword>
<evidence type="ECO:0000256" key="2">
    <source>
        <dbReference type="ARBA" id="ARBA00007942"/>
    </source>
</evidence>
<feature type="transmembrane region" description="Helical" evidence="7">
    <location>
        <begin position="263"/>
        <end position="282"/>
    </location>
</feature>
<feature type="transmembrane region" description="Helical" evidence="7">
    <location>
        <begin position="66"/>
        <end position="82"/>
    </location>
</feature>
<keyword evidence="9" id="KW-1185">Reference proteome</keyword>
<evidence type="ECO:0000256" key="7">
    <source>
        <dbReference type="SAM" id="Phobius"/>
    </source>
</evidence>
<sequence>MKKSQHPLLRTEAVWVALTLIIVFASLRYDDFLSPYNIESFFSYNSMFILISIGMCFVIMTGGIDLSVGGVVALSSVMVAYVSPYGIVTALIVGALTGLICGLINAVVIIRLRIAPFIATLAMMLASRGVALLVSGKQSVPISWEGSFPEYGMGLMFDLIPWPVVVCLVIAIMAWVLLEKMPFGRAVLAVGEDEEAAKLMGLKVNKTITLVYVISGVLAGLAGVTLAASFGAGQPAEGVGWELIAISAVVVGGTLLTGGLGSITASIAGVVLMGLIFNILNFENGYGSFTISTYWQSVIRGLFLLLVLIIQAEVLKRLRNKKTAQ</sequence>
<feature type="transmembrane region" description="Helical" evidence="7">
    <location>
        <begin position="294"/>
        <end position="315"/>
    </location>
</feature>
<feature type="transmembrane region" description="Helical" evidence="7">
    <location>
        <begin position="12"/>
        <end position="29"/>
    </location>
</feature>
<dbReference type="EMBL" id="PJAI02000001">
    <property type="protein sequence ID" value="TYK67471.1"/>
    <property type="molecule type" value="Genomic_DNA"/>
</dbReference>
<evidence type="ECO:0000256" key="4">
    <source>
        <dbReference type="ARBA" id="ARBA00022692"/>
    </source>
</evidence>
<feature type="transmembrane region" description="Helical" evidence="7">
    <location>
        <begin position="238"/>
        <end position="256"/>
    </location>
</feature>
<keyword evidence="6 7" id="KW-0472">Membrane</keyword>
<comment type="caution">
    <text evidence="8">The sequence shown here is derived from an EMBL/GenBank/DDBJ whole genome shotgun (WGS) entry which is preliminary data.</text>
</comment>
<evidence type="ECO:0000256" key="1">
    <source>
        <dbReference type="ARBA" id="ARBA00004429"/>
    </source>
</evidence>
<feature type="transmembrane region" description="Helical" evidence="7">
    <location>
        <begin position="155"/>
        <end position="178"/>
    </location>
</feature>
<accession>A0ABY3N1W2</accession>
<name>A0ABY3N1W2_9GAMM</name>
<evidence type="ECO:0000313" key="8">
    <source>
        <dbReference type="EMBL" id="TYK67471.1"/>
    </source>
</evidence>
<feature type="transmembrane region" description="Helical" evidence="7">
    <location>
        <begin position="41"/>
        <end position="59"/>
    </location>
</feature>
<reference evidence="8 9" key="1">
    <citation type="submission" date="2019-08" db="EMBL/GenBank/DDBJ databases">
        <title>Microbe sample from Colwellia echini.</title>
        <authorList>
            <person name="Christiansen L."/>
            <person name="Pathiraja D."/>
            <person name="Schultz-Johansen M."/>
            <person name="Choi I.-G."/>
            <person name="Stougaard P."/>
        </authorList>
    </citation>
    <scope>NUCLEOTIDE SEQUENCE [LARGE SCALE GENOMIC DNA]</scope>
    <source>
        <strain evidence="8 9">A3</strain>
    </source>
</reference>
<keyword evidence="3" id="KW-1003">Cell membrane</keyword>
<feature type="transmembrane region" description="Helical" evidence="7">
    <location>
        <begin position="88"/>
        <end position="110"/>
    </location>
</feature>
<evidence type="ECO:0000256" key="6">
    <source>
        <dbReference type="ARBA" id="ARBA00023136"/>
    </source>
</evidence>
<feature type="transmembrane region" description="Helical" evidence="7">
    <location>
        <begin position="117"/>
        <end position="135"/>
    </location>
</feature>
<comment type="subcellular location">
    <subcellularLocation>
        <location evidence="1">Cell inner membrane</location>
        <topology evidence="1">Multi-pass membrane protein</topology>
    </subcellularLocation>
</comment>
<dbReference type="PANTHER" id="PTHR32196:SF72">
    <property type="entry name" value="RIBOSE IMPORT PERMEASE PROTEIN RBSC"/>
    <property type="match status" value="1"/>
</dbReference>
<feature type="transmembrane region" description="Helical" evidence="7">
    <location>
        <begin position="210"/>
        <end position="232"/>
    </location>
</feature>
<dbReference type="CDD" id="cd06579">
    <property type="entry name" value="TM_PBP1_transp_AraH_like"/>
    <property type="match status" value="1"/>
</dbReference>
<evidence type="ECO:0000313" key="9">
    <source>
        <dbReference type="Proteomes" id="UP000815846"/>
    </source>
</evidence>
<comment type="similarity">
    <text evidence="2">Belongs to the binding-protein-dependent transport system permease family. AraH/RbsC subfamily.</text>
</comment>
<keyword evidence="5 7" id="KW-1133">Transmembrane helix</keyword>
<gene>
    <name evidence="8" type="ORF">CWS31_001510</name>
</gene>
<proteinExistence type="inferred from homology"/>
<dbReference type="PANTHER" id="PTHR32196">
    <property type="entry name" value="ABC TRANSPORTER PERMEASE PROTEIN YPHD-RELATED-RELATED"/>
    <property type="match status" value="1"/>
</dbReference>
<protein>
    <submittedName>
        <fullName evidence="8">ABC transporter permease</fullName>
    </submittedName>
</protein>
<evidence type="ECO:0000256" key="3">
    <source>
        <dbReference type="ARBA" id="ARBA00022475"/>
    </source>
</evidence>